<dbReference type="Gene3D" id="2.60.120.200">
    <property type="match status" value="1"/>
</dbReference>
<comment type="similarity">
    <text evidence="1 6">Belongs to the glycosyl hydrolase 43 family.</text>
</comment>
<feature type="chain" id="PRO_5030983722" evidence="8">
    <location>
        <begin position="22"/>
        <end position="559"/>
    </location>
</feature>
<dbReference type="InterPro" id="IPR023296">
    <property type="entry name" value="Glyco_hydro_beta-prop_sf"/>
</dbReference>
<feature type="region of interest" description="Disordered" evidence="7">
    <location>
        <begin position="356"/>
        <end position="377"/>
    </location>
</feature>
<evidence type="ECO:0000313" key="11">
    <source>
        <dbReference type="Proteomes" id="UP000546701"/>
    </source>
</evidence>
<dbReference type="Proteomes" id="UP000546701">
    <property type="component" value="Unassembled WGS sequence"/>
</dbReference>
<feature type="active site" description="Proton acceptor" evidence="4">
    <location>
        <position position="59"/>
    </location>
</feature>
<reference evidence="10 11" key="1">
    <citation type="submission" date="2020-08" db="EMBL/GenBank/DDBJ databases">
        <title>Genomic Encyclopedia of Type Strains, Phase IV (KMG-IV): sequencing the most valuable type-strain genomes for metagenomic binning, comparative biology and taxonomic classification.</title>
        <authorList>
            <person name="Goeker M."/>
        </authorList>
    </citation>
    <scope>NUCLEOTIDE SEQUENCE [LARGE SCALE GENOMIC DNA]</scope>
    <source>
        <strain evidence="10 11">DSM 103336</strain>
    </source>
</reference>
<accession>A0A7W9BQP2</accession>
<dbReference type="CDD" id="cd18617">
    <property type="entry name" value="GH43_XynB-like"/>
    <property type="match status" value="1"/>
</dbReference>
<keyword evidence="2 6" id="KW-0378">Hydrolase</keyword>
<dbReference type="InterPro" id="IPR041542">
    <property type="entry name" value="GH43_C2"/>
</dbReference>
<dbReference type="EC" id="3.2.1.55" evidence="10"/>
<dbReference type="EMBL" id="JACIJR010000001">
    <property type="protein sequence ID" value="MBB5727868.1"/>
    <property type="molecule type" value="Genomic_DNA"/>
</dbReference>
<dbReference type="Pfam" id="PF04616">
    <property type="entry name" value="Glyco_hydro_43"/>
    <property type="match status" value="1"/>
</dbReference>
<evidence type="ECO:0000256" key="7">
    <source>
        <dbReference type="SAM" id="MobiDB-lite"/>
    </source>
</evidence>
<comment type="caution">
    <text evidence="10">The sequence shown here is derived from an EMBL/GenBank/DDBJ whole genome shotgun (WGS) entry which is preliminary data.</text>
</comment>
<dbReference type="GO" id="GO:0005975">
    <property type="term" value="P:carbohydrate metabolic process"/>
    <property type="evidence" value="ECO:0007669"/>
    <property type="project" value="InterPro"/>
</dbReference>
<evidence type="ECO:0000256" key="6">
    <source>
        <dbReference type="RuleBase" id="RU361187"/>
    </source>
</evidence>
<evidence type="ECO:0000256" key="3">
    <source>
        <dbReference type="ARBA" id="ARBA00023295"/>
    </source>
</evidence>
<dbReference type="InterPro" id="IPR013320">
    <property type="entry name" value="ConA-like_dom_sf"/>
</dbReference>
<name>A0A7W9BQP2_9SPHN</name>
<dbReference type="InterPro" id="IPR006710">
    <property type="entry name" value="Glyco_hydro_43"/>
</dbReference>
<dbReference type="SUPFAM" id="SSF49899">
    <property type="entry name" value="Concanavalin A-like lectins/glucanases"/>
    <property type="match status" value="1"/>
</dbReference>
<organism evidence="10 11">
    <name type="scientific">Sphingomonas prati</name>
    <dbReference type="NCBI Taxonomy" id="1843237"/>
    <lineage>
        <taxon>Bacteria</taxon>
        <taxon>Pseudomonadati</taxon>
        <taxon>Pseudomonadota</taxon>
        <taxon>Alphaproteobacteria</taxon>
        <taxon>Sphingomonadales</taxon>
        <taxon>Sphingomonadaceae</taxon>
        <taxon>Sphingomonas</taxon>
    </lineage>
</organism>
<protein>
    <submittedName>
        <fullName evidence="10">Alpha-N-arabinofuranosidase</fullName>
        <ecNumber evidence="10">3.2.1.55</ecNumber>
    </submittedName>
</protein>
<dbReference type="RefSeq" id="WP_198350609.1">
    <property type="nucleotide sequence ID" value="NZ_BMJP01000001.1"/>
</dbReference>
<keyword evidence="8" id="KW-0732">Signal</keyword>
<evidence type="ECO:0000256" key="8">
    <source>
        <dbReference type="SAM" id="SignalP"/>
    </source>
</evidence>
<dbReference type="SUPFAM" id="SSF75005">
    <property type="entry name" value="Arabinanase/levansucrase/invertase"/>
    <property type="match status" value="1"/>
</dbReference>
<feature type="signal peptide" evidence="8">
    <location>
        <begin position="1"/>
        <end position="21"/>
    </location>
</feature>
<sequence>MTMTKYGLALAAALLTTAASSVPEDRIARFEQFVYSGEDGAAPPAGSYRNPVLAGYYPDPSVTRVGDDFYLVNSTFSWFPGIPVFHSRDLVNWRQIGNAIDRPGQLDYKRLGMSRGIFAPDITHHDGRFYIVTTCVDCGGNFVITARDPAGPWSDPVWLPTVGGIDPSLFFDTDGSAWIINNRDPIGPPRYDGHRALWMERFDTKTMKMLGNPKMVVDGGVDPAAKPVWIEGPHILKVDGRYYLTAAEGGTAVAHSQVVFRSDKVDGPYVPASKSVNPILTQRDLDPARPNPITSAGHADLVQLKDGSWWATFLATRPYEGDLYNIGRETYLLPVTWANGWPTILPRGRAIPTIAPRPKLAPDPRPAPPMTGSFTVRDNFPGSKLSQAWMTMRTPRTPGWTVGGGALMLEARADGIGDHAQPSYVARRQMHDVASAAVTVTFRPREGAEAGLAAVQDDDHFLGVGLTRTGGKLAVRAFRREDKDAPAIGRTVASVPIAAAVGSPVRLRISARGPAYTLAYAVGSGAWQQVAVVDGTILSTAKAGGFTGTMIGPFARAGR</sequence>
<evidence type="ECO:0000256" key="5">
    <source>
        <dbReference type="PIRSR" id="PIRSR606710-2"/>
    </source>
</evidence>
<evidence type="ECO:0000256" key="2">
    <source>
        <dbReference type="ARBA" id="ARBA00022801"/>
    </source>
</evidence>
<dbReference type="Pfam" id="PF17851">
    <property type="entry name" value="GH43_C2"/>
    <property type="match status" value="1"/>
</dbReference>
<dbReference type="GO" id="GO:0046556">
    <property type="term" value="F:alpha-L-arabinofuranosidase activity"/>
    <property type="evidence" value="ECO:0007669"/>
    <property type="project" value="UniProtKB-EC"/>
</dbReference>
<evidence type="ECO:0000256" key="1">
    <source>
        <dbReference type="ARBA" id="ARBA00009865"/>
    </source>
</evidence>
<evidence type="ECO:0000259" key="9">
    <source>
        <dbReference type="Pfam" id="PF17851"/>
    </source>
</evidence>
<evidence type="ECO:0000313" key="10">
    <source>
        <dbReference type="EMBL" id="MBB5727868.1"/>
    </source>
</evidence>
<dbReference type="InterPro" id="IPR051795">
    <property type="entry name" value="Glycosyl_Hydrlase_43"/>
</dbReference>
<dbReference type="AlphaFoldDB" id="A0A7W9BQP2"/>
<proteinExistence type="inferred from homology"/>
<feature type="active site" description="Proton donor" evidence="4">
    <location>
        <position position="231"/>
    </location>
</feature>
<feature type="compositionally biased region" description="Pro residues" evidence="7">
    <location>
        <begin position="359"/>
        <end position="369"/>
    </location>
</feature>
<keyword evidence="3 6" id="KW-0326">Glycosidase</keyword>
<dbReference type="Gene3D" id="2.115.10.20">
    <property type="entry name" value="Glycosyl hydrolase domain, family 43"/>
    <property type="match status" value="1"/>
</dbReference>
<gene>
    <name evidence="10" type="ORF">FHS99_000324</name>
</gene>
<evidence type="ECO:0000256" key="4">
    <source>
        <dbReference type="PIRSR" id="PIRSR606710-1"/>
    </source>
</evidence>
<dbReference type="PANTHER" id="PTHR42812">
    <property type="entry name" value="BETA-XYLOSIDASE"/>
    <property type="match status" value="1"/>
</dbReference>
<feature type="site" description="Important for catalytic activity, responsible for pKa modulation of the active site Glu and correct orientation of both the proton donor and substrate" evidence="5">
    <location>
        <position position="166"/>
    </location>
</feature>
<dbReference type="PANTHER" id="PTHR42812:SF12">
    <property type="entry name" value="BETA-XYLOSIDASE-RELATED"/>
    <property type="match status" value="1"/>
</dbReference>
<feature type="domain" description="Beta-xylosidase C-terminal Concanavalin A-like" evidence="9">
    <location>
        <begin position="377"/>
        <end position="555"/>
    </location>
</feature>
<keyword evidence="11" id="KW-1185">Reference proteome</keyword>